<feature type="domain" description="GH16" evidence="2">
    <location>
        <begin position="5"/>
        <end position="286"/>
    </location>
</feature>
<dbReference type="GO" id="GO:0009251">
    <property type="term" value="P:glucan catabolic process"/>
    <property type="evidence" value="ECO:0007669"/>
    <property type="project" value="TreeGrafter"/>
</dbReference>
<accession>A0AAD7HQI7</accession>
<dbReference type="AlphaFoldDB" id="A0AAD7HQI7"/>
<dbReference type="PROSITE" id="PS51762">
    <property type="entry name" value="GH16_2"/>
    <property type="match status" value="1"/>
</dbReference>
<dbReference type="InterPro" id="IPR000757">
    <property type="entry name" value="Beta-glucanase-like"/>
</dbReference>
<dbReference type="InterPro" id="IPR050546">
    <property type="entry name" value="Glycosyl_Hydrlase_16"/>
</dbReference>
<dbReference type="CDD" id="cd02181">
    <property type="entry name" value="GH16_fungal_Lam16A_glucanase"/>
    <property type="match status" value="1"/>
</dbReference>
<feature type="signal peptide" evidence="1">
    <location>
        <begin position="1"/>
        <end position="16"/>
    </location>
</feature>
<proteinExistence type="predicted"/>
<organism evidence="3 4">
    <name type="scientific">Mycena maculata</name>
    <dbReference type="NCBI Taxonomy" id="230809"/>
    <lineage>
        <taxon>Eukaryota</taxon>
        <taxon>Fungi</taxon>
        <taxon>Dikarya</taxon>
        <taxon>Basidiomycota</taxon>
        <taxon>Agaricomycotina</taxon>
        <taxon>Agaricomycetes</taxon>
        <taxon>Agaricomycetidae</taxon>
        <taxon>Agaricales</taxon>
        <taxon>Marasmiineae</taxon>
        <taxon>Mycenaceae</taxon>
        <taxon>Mycena</taxon>
    </lineage>
</organism>
<protein>
    <submittedName>
        <fullName evidence="3">Glycoside hydrolase family 16 protein</fullName>
    </submittedName>
</protein>
<evidence type="ECO:0000256" key="1">
    <source>
        <dbReference type="SAM" id="SignalP"/>
    </source>
</evidence>
<feature type="chain" id="PRO_5041986359" evidence="1">
    <location>
        <begin position="17"/>
        <end position="323"/>
    </location>
</feature>
<reference evidence="3" key="1">
    <citation type="submission" date="2023-03" db="EMBL/GenBank/DDBJ databases">
        <title>Massive genome expansion in bonnet fungi (Mycena s.s.) driven by repeated elements and novel gene families across ecological guilds.</title>
        <authorList>
            <consortium name="Lawrence Berkeley National Laboratory"/>
            <person name="Harder C.B."/>
            <person name="Miyauchi S."/>
            <person name="Viragh M."/>
            <person name="Kuo A."/>
            <person name="Thoen E."/>
            <person name="Andreopoulos B."/>
            <person name="Lu D."/>
            <person name="Skrede I."/>
            <person name="Drula E."/>
            <person name="Henrissat B."/>
            <person name="Morin E."/>
            <person name="Kohler A."/>
            <person name="Barry K."/>
            <person name="LaButti K."/>
            <person name="Morin E."/>
            <person name="Salamov A."/>
            <person name="Lipzen A."/>
            <person name="Mereny Z."/>
            <person name="Hegedus B."/>
            <person name="Baldrian P."/>
            <person name="Stursova M."/>
            <person name="Weitz H."/>
            <person name="Taylor A."/>
            <person name="Grigoriev I.V."/>
            <person name="Nagy L.G."/>
            <person name="Martin F."/>
            <person name="Kauserud H."/>
        </authorList>
    </citation>
    <scope>NUCLEOTIDE SEQUENCE</scope>
    <source>
        <strain evidence="3">CBHHK188m</strain>
    </source>
</reference>
<dbReference type="GO" id="GO:0004553">
    <property type="term" value="F:hydrolase activity, hydrolyzing O-glycosyl compounds"/>
    <property type="evidence" value="ECO:0007669"/>
    <property type="project" value="InterPro"/>
</dbReference>
<evidence type="ECO:0000313" key="4">
    <source>
        <dbReference type="Proteomes" id="UP001215280"/>
    </source>
</evidence>
<sequence length="323" mass="35998">MLALILFLCLSVPALASQSYSIEDTYIGRDFFEWDWYTGSDPTHGIVEYVDKATAMDFNLSVGKSSDTSFLMRADNVNNVPPADPGRKSVRISSQRAYNDSVAVIDLWHMPQGCGTWPAWWTVSQKGPWPQGSEIDIIEGVNNNTRNLGSLHTTPNCNMTQTRKQRGQTVSTVCDTSANYNQGCGVEFKPNSYGLDFNANGGGWFAMLRSSRGIYMWFWARNDSNVPPEVSQGLSTVNPDESNWGVPDAAFPTDECDYVSHFNEHSIVFDLTFCGDWAGSAYSGSGCPSTCEDYVRNNPSMFDEAYWEISWLRMYTPNPDTAV</sequence>
<evidence type="ECO:0000259" key="2">
    <source>
        <dbReference type="PROSITE" id="PS51762"/>
    </source>
</evidence>
<dbReference type="PANTHER" id="PTHR10963:SF24">
    <property type="entry name" value="GLYCOSIDASE C21B10.07-RELATED"/>
    <property type="match status" value="1"/>
</dbReference>
<dbReference type="Pfam" id="PF26113">
    <property type="entry name" value="GH16_XgeA"/>
    <property type="match status" value="1"/>
</dbReference>
<dbReference type="EMBL" id="JARJLG010000225">
    <property type="protein sequence ID" value="KAJ7725881.1"/>
    <property type="molecule type" value="Genomic_DNA"/>
</dbReference>
<dbReference type="PANTHER" id="PTHR10963">
    <property type="entry name" value="GLYCOSYL HYDROLASE-RELATED"/>
    <property type="match status" value="1"/>
</dbReference>
<keyword evidence="1" id="KW-0732">Signal</keyword>
<comment type="caution">
    <text evidence="3">The sequence shown here is derived from an EMBL/GenBank/DDBJ whole genome shotgun (WGS) entry which is preliminary data.</text>
</comment>
<name>A0AAD7HQI7_9AGAR</name>
<dbReference type="InterPro" id="IPR013320">
    <property type="entry name" value="ConA-like_dom_sf"/>
</dbReference>
<dbReference type="SUPFAM" id="SSF49899">
    <property type="entry name" value="Concanavalin A-like lectins/glucanases"/>
    <property type="match status" value="1"/>
</dbReference>
<dbReference type="Proteomes" id="UP001215280">
    <property type="component" value="Unassembled WGS sequence"/>
</dbReference>
<evidence type="ECO:0000313" key="3">
    <source>
        <dbReference type="EMBL" id="KAJ7725881.1"/>
    </source>
</evidence>
<gene>
    <name evidence="3" type="ORF">DFH07DRAFT_931415</name>
</gene>
<keyword evidence="4" id="KW-1185">Reference proteome</keyword>
<keyword evidence="3" id="KW-0378">Hydrolase</keyword>
<dbReference type="Gene3D" id="2.60.120.200">
    <property type="match status" value="1"/>
</dbReference>